<gene>
    <name evidence="2" type="ORF">Daus18300_013472</name>
</gene>
<comment type="caution">
    <text evidence="2">The sequence shown here is derived from an EMBL/GenBank/DDBJ whole genome shotgun (WGS) entry which is preliminary data.</text>
</comment>
<name>A0ABR3VYW4_9PEZI</name>
<accession>A0ABR3VYW4</accession>
<evidence type="ECO:0000256" key="1">
    <source>
        <dbReference type="SAM" id="MobiDB-lite"/>
    </source>
</evidence>
<sequence length="126" mass="14637">MYSEFENDDQDFDAWGQTSPVFGEDFPENAEADLDDLWETVRNYLSFVENFGVVEESKARAHDSDRELSTVHQRIYAPDIDAVDLRRALMDLFADDPDKELVQVKMDPTNWDYIQVTLPRSLSKAR</sequence>
<proteinExistence type="predicted"/>
<dbReference type="EMBL" id="JAWRVE010000211">
    <property type="protein sequence ID" value="KAL1848860.1"/>
    <property type="molecule type" value="Genomic_DNA"/>
</dbReference>
<feature type="region of interest" description="Disordered" evidence="1">
    <location>
        <begin position="1"/>
        <end position="20"/>
    </location>
</feature>
<organism evidence="2 3">
    <name type="scientific">Diaporthe australafricana</name>
    <dbReference type="NCBI Taxonomy" id="127596"/>
    <lineage>
        <taxon>Eukaryota</taxon>
        <taxon>Fungi</taxon>
        <taxon>Dikarya</taxon>
        <taxon>Ascomycota</taxon>
        <taxon>Pezizomycotina</taxon>
        <taxon>Sordariomycetes</taxon>
        <taxon>Sordariomycetidae</taxon>
        <taxon>Diaporthales</taxon>
        <taxon>Diaporthaceae</taxon>
        <taxon>Diaporthe</taxon>
    </lineage>
</organism>
<reference evidence="2 3" key="1">
    <citation type="journal article" date="2024" name="IMA Fungus">
        <title>IMA Genome - F19 : A genome assembly and annotation guide to empower mycologists, including annotated draft genome sequences of Ceratocystis pirilliformis, Diaporthe australafricana, Fusarium ophioides, Paecilomyces lecythidis, and Sporothrix stenoceras.</title>
        <authorList>
            <person name="Aylward J."/>
            <person name="Wilson A.M."/>
            <person name="Visagie C.M."/>
            <person name="Spraker J."/>
            <person name="Barnes I."/>
            <person name="Buitendag C."/>
            <person name="Ceriani C."/>
            <person name="Del Mar Angel L."/>
            <person name="du Plessis D."/>
            <person name="Fuchs T."/>
            <person name="Gasser K."/>
            <person name="Kramer D."/>
            <person name="Li W."/>
            <person name="Munsamy K."/>
            <person name="Piso A."/>
            <person name="Price J.L."/>
            <person name="Sonnekus B."/>
            <person name="Thomas C."/>
            <person name="van der Nest A."/>
            <person name="van Dijk A."/>
            <person name="van Heerden A."/>
            <person name="van Vuuren N."/>
            <person name="Yilmaz N."/>
            <person name="Duong T.A."/>
            <person name="van der Merwe N.A."/>
            <person name="Wingfield M.J."/>
            <person name="Wingfield B.D."/>
        </authorList>
    </citation>
    <scope>NUCLEOTIDE SEQUENCE [LARGE SCALE GENOMIC DNA]</scope>
    <source>
        <strain evidence="2 3">CMW 18300</strain>
    </source>
</reference>
<feature type="compositionally biased region" description="Acidic residues" evidence="1">
    <location>
        <begin position="1"/>
        <end position="12"/>
    </location>
</feature>
<dbReference type="Proteomes" id="UP001583177">
    <property type="component" value="Unassembled WGS sequence"/>
</dbReference>
<keyword evidence="3" id="KW-1185">Reference proteome</keyword>
<protein>
    <submittedName>
        <fullName evidence="2">Uncharacterized protein</fullName>
    </submittedName>
</protein>
<evidence type="ECO:0000313" key="2">
    <source>
        <dbReference type="EMBL" id="KAL1848860.1"/>
    </source>
</evidence>
<evidence type="ECO:0000313" key="3">
    <source>
        <dbReference type="Proteomes" id="UP001583177"/>
    </source>
</evidence>